<keyword evidence="3 6" id="KW-0285">Flavoprotein</keyword>
<dbReference type="EC" id="7.-.-.-" evidence="6"/>
<keyword evidence="6" id="KW-1133">Transmembrane helix</keyword>
<reference evidence="8 9" key="1">
    <citation type="submission" date="2020-08" db="EMBL/GenBank/DDBJ databases">
        <title>Genomic Encyclopedia of Type Strains, Phase IV (KMG-IV): sequencing the most valuable type-strain genomes for metagenomic binning, comparative biology and taxonomic classification.</title>
        <authorList>
            <person name="Goeker M."/>
        </authorList>
    </citation>
    <scope>NUCLEOTIDE SEQUENCE [LARGE SCALE GENOMIC DNA]</scope>
    <source>
        <strain evidence="8 9">DSM 22359</strain>
    </source>
</reference>
<dbReference type="RefSeq" id="WP_183706375.1">
    <property type="nucleotide sequence ID" value="NZ_JACHFE010000011.1"/>
</dbReference>
<protein>
    <recommendedName>
        <fullName evidence="6">Ion-translocating oxidoreductase complex subunit G</fullName>
        <ecNumber evidence="6">7.-.-.-</ecNumber>
    </recommendedName>
    <alternativeName>
        <fullName evidence="6">Rnf electron transport complex subunit G</fullName>
    </alternativeName>
</protein>
<evidence type="ECO:0000256" key="6">
    <source>
        <dbReference type="HAMAP-Rule" id="MF_00479"/>
    </source>
</evidence>
<keyword evidence="4 6" id="KW-0288">FMN</keyword>
<dbReference type="GO" id="GO:0005886">
    <property type="term" value="C:plasma membrane"/>
    <property type="evidence" value="ECO:0007669"/>
    <property type="project" value="UniProtKB-SubCell"/>
</dbReference>
<dbReference type="AlphaFoldDB" id="A0A840UPL7"/>
<dbReference type="NCBIfam" id="TIGR01947">
    <property type="entry name" value="rnfG"/>
    <property type="match status" value="1"/>
</dbReference>
<comment type="caution">
    <text evidence="8">The sequence shown here is derived from an EMBL/GenBank/DDBJ whole genome shotgun (WGS) entry which is preliminary data.</text>
</comment>
<keyword evidence="2 6" id="KW-0597">Phosphoprotein</keyword>
<dbReference type="SMART" id="SM00900">
    <property type="entry name" value="FMN_bind"/>
    <property type="match status" value="1"/>
</dbReference>
<comment type="subcellular location">
    <subcellularLocation>
        <location evidence="6">Cell inner membrane</location>
        <topology evidence="6">Single-pass membrane protein</topology>
    </subcellularLocation>
</comment>
<evidence type="ECO:0000259" key="7">
    <source>
        <dbReference type="SMART" id="SM00900"/>
    </source>
</evidence>
<comment type="function">
    <text evidence="6">Part of a membrane-bound complex that couples electron transfer with translocation of ions across the membrane.</text>
</comment>
<feature type="modified residue" description="FMN phosphoryl threonine" evidence="6">
    <location>
        <position position="179"/>
    </location>
</feature>
<organism evidence="8 9">
    <name type="scientific">Marinobacter oulmenensis</name>
    <dbReference type="NCBI Taxonomy" id="643747"/>
    <lineage>
        <taxon>Bacteria</taxon>
        <taxon>Pseudomonadati</taxon>
        <taxon>Pseudomonadota</taxon>
        <taxon>Gammaproteobacteria</taxon>
        <taxon>Pseudomonadales</taxon>
        <taxon>Marinobacteraceae</taxon>
        <taxon>Marinobacter</taxon>
    </lineage>
</organism>
<dbReference type="GO" id="GO:0022900">
    <property type="term" value="P:electron transport chain"/>
    <property type="evidence" value="ECO:0007669"/>
    <property type="project" value="UniProtKB-UniRule"/>
</dbReference>
<dbReference type="EMBL" id="JACHFE010000011">
    <property type="protein sequence ID" value="MBB5322797.1"/>
    <property type="molecule type" value="Genomic_DNA"/>
</dbReference>
<evidence type="ECO:0000256" key="5">
    <source>
        <dbReference type="ARBA" id="ARBA00022982"/>
    </source>
</evidence>
<keyword evidence="6" id="KW-0472">Membrane</keyword>
<keyword evidence="6" id="KW-0997">Cell inner membrane</keyword>
<gene>
    <name evidence="6" type="primary">rnfG</name>
    <name evidence="8" type="ORF">HNR38_003310</name>
</gene>
<dbReference type="NCBIfam" id="NF002519">
    <property type="entry name" value="PRK01908.1"/>
    <property type="match status" value="1"/>
</dbReference>
<dbReference type="Proteomes" id="UP000591735">
    <property type="component" value="Unassembled WGS sequence"/>
</dbReference>
<comment type="subunit">
    <text evidence="6">The complex is composed of six subunits: RnfA, RnfB, RnfC, RnfD, RnfE and RnfG.</text>
</comment>
<dbReference type="InterPro" id="IPR010209">
    <property type="entry name" value="Ion_transpt_RnfG/RsxG"/>
</dbReference>
<keyword evidence="1 6" id="KW-0813">Transport</keyword>
<keyword evidence="6" id="KW-1278">Translocase</keyword>
<sequence>MSALITSIRRNAIGLGLFAVITGGTIAVTQALTKDRIQEQAARAEASALFEIIPQSMHDNDLLKDVVTLPASQRLPSSGPVKAWVARKNGQPVGMILPTVAPDGYSGNIRLLVGLDLQGTVLGVRVTQHKETPGLGDRVETRKSNWVEGFENRSLSNTPPKQWNVKKNGGVFDQFTGATITPRAIVKAVKTTLIYFRHNREAIRQRLLQSSGPETSNSTERS</sequence>
<dbReference type="GO" id="GO:0009055">
    <property type="term" value="F:electron transfer activity"/>
    <property type="evidence" value="ECO:0007669"/>
    <property type="project" value="InterPro"/>
</dbReference>
<evidence type="ECO:0000256" key="2">
    <source>
        <dbReference type="ARBA" id="ARBA00022553"/>
    </source>
</evidence>
<dbReference type="HAMAP" id="MF_00479">
    <property type="entry name" value="RsxG_RnfG"/>
    <property type="match status" value="1"/>
</dbReference>
<keyword evidence="6" id="KW-1003">Cell membrane</keyword>
<proteinExistence type="inferred from homology"/>
<dbReference type="PANTHER" id="PTHR36118">
    <property type="entry name" value="ION-TRANSLOCATING OXIDOREDUCTASE COMPLEX SUBUNIT G"/>
    <property type="match status" value="1"/>
</dbReference>
<accession>A0A840UPL7</accession>
<evidence type="ECO:0000256" key="1">
    <source>
        <dbReference type="ARBA" id="ARBA00022448"/>
    </source>
</evidence>
<dbReference type="PANTHER" id="PTHR36118:SF1">
    <property type="entry name" value="ION-TRANSLOCATING OXIDOREDUCTASE COMPLEX SUBUNIT G"/>
    <property type="match status" value="1"/>
</dbReference>
<feature type="domain" description="FMN-binding" evidence="7">
    <location>
        <begin position="104"/>
        <end position="196"/>
    </location>
</feature>
<evidence type="ECO:0000313" key="9">
    <source>
        <dbReference type="Proteomes" id="UP000591735"/>
    </source>
</evidence>
<dbReference type="GO" id="GO:0010181">
    <property type="term" value="F:FMN binding"/>
    <property type="evidence" value="ECO:0007669"/>
    <property type="project" value="InterPro"/>
</dbReference>
<comment type="cofactor">
    <cofactor evidence="6">
        <name>FMN</name>
        <dbReference type="ChEBI" id="CHEBI:58210"/>
    </cofactor>
</comment>
<evidence type="ECO:0000256" key="3">
    <source>
        <dbReference type="ARBA" id="ARBA00022630"/>
    </source>
</evidence>
<evidence type="ECO:0000313" key="8">
    <source>
        <dbReference type="EMBL" id="MBB5322797.1"/>
    </source>
</evidence>
<comment type="similarity">
    <text evidence="6">Belongs to the RnfG family.</text>
</comment>
<keyword evidence="9" id="KW-1185">Reference proteome</keyword>
<dbReference type="PIRSF" id="PIRSF006091">
    <property type="entry name" value="E_trnsport_RnfG"/>
    <property type="match status" value="1"/>
</dbReference>
<keyword evidence="5 6" id="KW-0249">Electron transport</keyword>
<name>A0A840UPL7_9GAMM</name>
<dbReference type="Pfam" id="PF04205">
    <property type="entry name" value="FMN_bind"/>
    <property type="match status" value="1"/>
</dbReference>
<keyword evidence="6" id="KW-0812">Transmembrane</keyword>
<evidence type="ECO:0000256" key="4">
    <source>
        <dbReference type="ARBA" id="ARBA00022643"/>
    </source>
</evidence>
<dbReference type="InterPro" id="IPR007329">
    <property type="entry name" value="FMN-bd"/>
</dbReference>